<dbReference type="GO" id="GO:0004197">
    <property type="term" value="F:cysteine-type endopeptidase activity"/>
    <property type="evidence" value="ECO:0007669"/>
    <property type="project" value="InterPro"/>
</dbReference>
<name>A0A543HUJ5_9MICO</name>
<dbReference type="SUPFAM" id="SSF48452">
    <property type="entry name" value="TPR-like"/>
    <property type="match status" value="1"/>
</dbReference>
<evidence type="ECO:0000256" key="1">
    <source>
        <dbReference type="SAM" id="MobiDB-lite"/>
    </source>
</evidence>
<dbReference type="Gene3D" id="1.25.40.10">
    <property type="entry name" value="Tetratricopeptide repeat domain"/>
    <property type="match status" value="1"/>
</dbReference>
<dbReference type="GO" id="GO:0006508">
    <property type="term" value="P:proteolysis"/>
    <property type="evidence" value="ECO:0007669"/>
    <property type="project" value="InterPro"/>
</dbReference>
<dbReference type="InterPro" id="IPR011990">
    <property type="entry name" value="TPR-like_helical_dom_sf"/>
</dbReference>
<feature type="region of interest" description="Disordered" evidence="1">
    <location>
        <begin position="921"/>
        <end position="940"/>
    </location>
</feature>
<sequence>MRPADAGASSFPVAGRWAVVVGVSEYKDPRLNLEFAANDARELAELISTPTGGGFPAERVRVLVDKDATTREVTRALRSFLTKPAPEDLVLIFLACHGGPDPRRPGRLYLFTHDTEIDDIAGTAVPMDEIQASLRDSLLAERVVVIADTCHSGGLGGRGTRGAATAEATNTYLAQLAATKPGVALLTSCEAAESSLEDARWGGGHGVFTWHLLEGMRGAADGFGRARDGIVGVGELFDYVRDRVLAETDGRQHPSIGSTPFDRDLPMAVTAGSEARHHLDLARRLTALGWLTDDPAAFRCALHEAREASFLTDLGGGSDREISLVCAEAHLAIGDAIAAVRDLDGADDQQWPPETGLLRGVALAEGGEPDRAHDALLQFAEALPEDDEAGWARAYADALAHARVSRGHALLVGAGTFPALPSINLRGAANDARDLAGLLKRTCGFQAANTKVLVGAKATRSALLAGLDRLAEKAGPHDTVVVSFSGHATGQGPDDPYLVTTDWTSEQTAAISAHELVEGLSRINGRSKVLILDTGLGPARPLLSALEGWTTLGVARGMALDVLVAGRQNGALTRALIDEWPEHGTITCAELAQRVDLWLRHHDFDMAPDVIGDPSTVPGATGFAAAQLWGLSRRGAVADVDSLAWLRENPALLADPRGRWALARLLLAAHDVEAAGPLLRSARKSLGHGVPALELDWARWATEAGSLHEARSALRSLHPGTHAPEDLVVNARAALDALADCRMKALIVGIDTYATPTEASRGAELDATSWAAGLARLGLEEEDTTVLLGPAATRERILFEFDALAEHGRRQLAVFCFAGAGSWTAEGRASILSWDARLPGVGDIGLDELAARAGGSPNVVAILDAGGGVLGSEQTTAGQPESGTRTVAAATREHAGRTPHLGPAIAPPTIGAITLTPRLPARSQSRGLEVDDPTSGAARGRLSSGLQALLAPRRAHRSSPASYAALGTRRNLKGALRVIGEAADEPVLQHRTAQQTAVRAIREFELRGARGCVALAASFRDRQAARNAVDPWTELELGLAFAALGDDASAMSSLRRARNLRGERQSRASDDDVWFAWACHHLGRLLYETGADLTEAVTNLRAASEVAPDEARTTYHLAHAIRTLVEQESLVNVATLLRRYLDLGAPLGRVDATRQLLDRISRTTGPQPGGPAPSSD</sequence>
<organism evidence="3 4">
    <name type="scientific">Humibacillus xanthopallidus</name>
    <dbReference type="NCBI Taxonomy" id="412689"/>
    <lineage>
        <taxon>Bacteria</taxon>
        <taxon>Bacillati</taxon>
        <taxon>Actinomycetota</taxon>
        <taxon>Actinomycetes</taxon>
        <taxon>Micrococcales</taxon>
        <taxon>Intrasporangiaceae</taxon>
        <taxon>Humibacillus</taxon>
    </lineage>
</organism>
<dbReference type="Gene3D" id="3.40.50.1460">
    <property type="match status" value="3"/>
</dbReference>
<dbReference type="PANTHER" id="PTHR48104:SF30">
    <property type="entry name" value="METACASPASE-1"/>
    <property type="match status" value="1"/>
</dbReference>
<dbReference type="InterPro" id="IPR029030">
    <property type="entry name" value="Caspase-like_dom_sf"/>
</dbReference>
<dbReference type="InterPro" id="IPR050452">
    <property type="entry name" value="Metacaspase"/>
</dbReference>
<feature type="domain" description="Peptidase C14 caspase" evidence="2">
    <location>
        <begin position="16"/>
        <end position="260"/>
    </location>
</feature>
<evidence type="ECO:0000259" key="2">
    <source>
        <dbReference type="Pfam" id="PF00656"/>
    </source>
</evidence>
<keyword evidence="4" id="KW-1185">Reference proteome</keyword>
<dbReference type="Pfam" id="PF00656">
    <property type="entry name" value="Peptidase_C14"/>
    <property type="match status" value="2"/>
</dbReference>
<gene>
    <name evidence="3" type="ORF">FBY41_1955</name>
</gene>
<protein>
    <submittedName>
        <fullName evidence="3">Caspase domain-containing protein</fullName>
    </submittedName>
</protein>
<dbReference type="AlphaFoldDB" id="A0A543HUJ5"/>
<feature type="domain" description="Peptidase C14 caspase" evidence="2">
    <location>
        <begin position="406"/>
        <end position="533"/>
    </location>
</feature>
<dbReference type="InterPro" id="IPR011600">
    <property type="entry name" value="Pept_C14_caspase"/>
</dbReference>
<accession>A0A543HUJ5</accession>
<dbReference type="PANTHER" id="PTHR48104">
    <property type="entry name" value="METACASPASE-4"/>
    <property type="match status" value="1"/>
</dbReference>
<dbReference type="EMBL" id="VFPM01000002">
    <property type="protein sequence ID" value="TQM61934.1"/>
    <property type="molecule type" value="Genomic_DNA"/>
</dbReference>
<comment type="caution">
    <text evidence="3">The sequence shown here is derived from an EMBL/GenBank/DDBJ whole genome shotgun (WGS) entry which is preliminary data.</text>
</comment>
<dbReference type="Proteomes" id="UP000316747">
    <property type="component" value="Unassembled WGS sequence"/>
</dbReference>
<proteinExistence type="predicted"/>
<dbReference type="GO" id="GO:0005737">
    <property type="term" value="C:cytoplasm"/>
    <property type="evidence" value="ECO:0007669"/>
    <property type="project" value="TreeGrafter"/>
</dbReference>
<evidence type="ECO:0000313" key="4">
    <source>
        <dbReference type="Proteomes" id="UP000316747"/>
    </source>
</evidence>
<evidence type="ECO:0000313" key="3">
    <source>
        <dbReference type="EMBL" id="TQM61934.1"/>
    </source>
</evidence>
<dbReference type="SUPFAM" id="SSF52129">
    <property type="entry name" value="Caspase-like"/>
    <property type="match status" value="2"/>
</dbReference>
<reference evidence="3 4" key="1">
    <citation type="submission" date="2019-06" db="EMBL/GenBank/DDBJ databases">
        <title>Genome sequencing of plant associated microbes to promote plant fitness in Sorghum bicolor and Oryza sativa.</title>
        <authorList>
            <person name="Coleman-Derr D."/>
        </authorList>
    </citation>
    <scope>NUCLEOTIDE SEQUENCE [LARGE SCALE GENOMIC DNA]</scope>
    <source>
        <strain evidence="3 4">KV-663</strain>
    </source>
</reference>